<comment type="caution">
    <text evidence="3">The sequence shown here is derived from an EMBL/GenBank/DDBJ whole genome shotgun (WGS) entry which is preliminary data.</text>
</comment>
<name>A0A2N5VMF8_9BASI</name>
<dbReference type="EMBL" id="PGCJ01000086">
    <property type="protein sequence ID" value="PLW51185.1"/>
    <property type="molecule type" value="Genomic_DNA"/>
</dbReference>
<evidence type="ECO:0000256" key="1">
    <source>
        <dbReference type="SAM" id="MobiDB-lite"/>
    </source>
</evidence>
<dbReference type="Proteomes" id="UP000235388">
    <property type="component" value="Unassembled WGS sequence"/>
</dbReference>
<feature type="chain" id="PRO_5014600640" evidence="2">
    <location>
        <begin position="23"/>
        <end position="305"/>
    </location>
</feature>
<feature type="compositionally biased region" description="Polar residues" evidence="1">
    <location>
        <begin position="129"/>
        <end position="139"/>
    </location>
</feature>
<organism evidence="3 4">
    <name type="scientific">Puccinia coronata f. sp. avenae</name>
    <dbReference type="NCBI Taxonomy" id="200324"/>
    <lineage>
        <taxon>Eukaryota</taxon>
        <taxon>Fungi</taxon>
        <taxon>Dikarya</taxon>
        <taxon>Basidiomycota</taxon>
        <taxon>Pucciniomycotina</taxon>
        <taxon>Pucciniomycetes</taxon>
        <taxon>Pucciniales</taxon>
        <taxon>Pucciniaceae</taxon>
        <taxon>Puccinia</taxon>
    </lineage>
</organism>
<evidence type="ECO:0000313" key="3">
    <source>
        <dbReference type="EMBL" id="PLW51185.1"/>
    </source>
</evidence>
<proteinExistence type="predicted"/>
<gene>
    <name evidence="3" type="ORF">PCANC_11425</name>
</gene>
<evidence type="ECO:0000256" key="2">
    <source>
        <dbReference type="SAM" id="SignalP"/>
    </source>
</evidence>
<feature type="region of interest" description="Disordered" evidence="1">
    <location>
        <begin position="242"/>
        <end position="305"/>
    </location>
</feature>
<reference evidence="3 4" key="1">
    <citation type="submission" date="2017-11" db="EMBL/GenBank/DDBJ databases">
        <title>De novo assembly and phasing of dikaryotic genomes from two isolates of Puccinia coronata f. sp. avenae, the causal agent of oat crown rust.</title>
        <authorList>
            <person name="Miller M.E."/>
            <person name="Zhang Y."/>
            <person name="Omidvar V."/>
            <person name="Sperschneider J."/>
            <person name="Schwessinger B."/>
            <person name="Raley C."/>
            <person name="Palmer J.M."/>
            <person name="Garnica D."/>
            <person name="Upadhyaya N."/>
            <person name="Rathjen J."/>
            <person name="Taylor J.M."/>
            <person name="Park R.F."/>
            <person name="Dodds P.N."/>
            <person name="Hirsch C.D."/>
            <person name="Kianian S.F."/>
            <person name="Figueroa M."/>
        </authorList>
    </citation>
    <scope>NUCLEOTIDE SEQUENCE [LARGE SCALE GENOMIC DNA]</scope>
    <source>
        <strain evidence="3">12NC29</strain>
    </source>
</reference>
<feature type="region of interest" description="Disordered" evidence="1">
    <location>
        <begin position="42"/>
        <end position="145"/>
    </location>
</feature>
<evidence type="ECO:0000313" key="4">
    <source>
        <dbReference type="Proteomes" id="UP000235388"/>
    </source>
</evidence>
<keyword evidence="4" id="KW-1185">Reference proteome</keyword>
<feature type="compositionally biased region" description="Low complexity" evidence="1">
    <location>
        <begin position="193"/>
        <end position="218"/>
    </location>
</feature>
<feature type="compositionally biased region" description="Polar residues" evidence="1">
    <location>
        <begin position="253"/>
        <end position="262"/>
    </location>
</feature>
<protein>
    <submittedName>
        <fullName evidence="3">Uncharacterized protein</fullName>
    </submittedName>
</protein>
<dbReference type="AlphaFoldDB" id="A0A2N5VMF8"/>
<feature type="compositionally biased region" description="Basic and acidic residues" evidence="1">
    <location>
        <begin position="278"/>
        <end position="298"/>
    </location>
</feature>
<feature type="region of interest" description="Disordered" evidence="1">
    <location>
        <begin position="162"/>
        <end position="219"/>
    </location>
</feature>
<sequence length="305" mass="32186">MHSSTIFNSLLVALCALMEAAALPPAIGGLLPVVLHHPSGVKIGPKGPPHPRSLDTTSLHPRSQSSSPTTPLVSSAGSGTPKTRRMVYGWGPKSFESDNDGGSPFDMNLLSVNSAETAEHPPKDKQKVPATNKTEAAPTNQPPDDVLKTLCAYFLDGHSSKIRTTGSTYPPTRAIPPNQGSDKDSWLTSPGLSNKNNTGVTGSSSNSNGSSEKSSKLTGAGDKSVLAISWCYRWWSYNSPRLNSTDTDKKPSATESGTTSSSPHHDSKKGAVTPPDASLDKADPPVKDSTKHTNDFKKYTGGLRL</sequence>
<feature type="signal peptide" evidence="2">
    <location>
        <begin position="1"/>
        <end position="22"/>
    </location>
</feature>
<feature type="compositionally biased region" description="Basic and acidic residues" evidence="1">
    <location>
        <begin position="117"/>
        <end position="127"/>
    </location>
</feature>
<feature type="compositionally biased region" description="Polar residues" evidence="1">
    <location>
        <begin position="54"/>
        <end position="81"/>
    </location>
</feature>
<keyword evidence="2" id="KW-0732">Signal</keyword>
<accession>A0A2N5VMF8</accession>